<sequence length="265" mass="29740">MHAHPKRFKLALEFDGGRYSGWQMQADAKSIQGSLLKAAAELFGSEVDVQGSGRTDTGVHGMRFVAHLEVHTEQTPKEIGAELNALLPKDIAILECKRAGPRFHARHNCIGRSYLYQIAKRKSALCRDYVWQIPEPLHAGFMQEAATTLVGMHDFSSFTDRQAIKKKSPLVLVHKAQVAETDDLILFRIVGSHFLWKMVRRIVGVLAEVGKGALTVAEVAHFLEEPVELKAYTAPSQGLFFERAFYDQEELDTFLASEELRSPFF</sequence>
<accession>A0A9X4MCJ1</accession>
<comment type="similarity">
    <text evidence="1 4 7">Belongs to the tRNA pseudouridine synthase TruA family.</text>
</comment>
<dbReference type="InterPro" id="IPR020097">
    <property type="entry name" value="PsdUridine_synth_TruA_a/b_dom"/>
</dbReference>
<dbReference type="InterPro" id="IPR020095">
    <property type="entry name" value="PsdUridine_synth_TruA_C"/>
</dbReference>
<feature type="active site" description="Nucleophile" evidence="4 5">
    <location>
        <position position="56"/>
    </location>
</feature>
<dbReference type="HAMAP" id="MF_00171">
    <property type="entry name" value="TruA"/>
    <property type="match status" value="1"/>
</dbReference>
<dbReference type="GO" id="GO:0003723">
    <property type="term" value="F:RNA binding"/>
    <property type="evidence" value="ECO:0007669"/>
    <property type="project" value="InterPro"/>
</dbReference>
<comment type="function">
    <text evidence="4">Formation of pseudouridine at positions 38, 39 and 40 in the anticodon stem and loop of transfer RNAs.</text>
</comment>
<feature type="domain" description="Pseudouridine synthase I TruA alpha/beta" evidence="8">
    <location>
        <begin position="145"/>
        <end position="247"/>
    </location>
</feature>
<dbReference type="GO" id="GO:0160147">
    <property type="term" value="F:tRNA pseudouridine(38-40) synthase activity"/>
    <property type="evidence" value="ECO:0007669"/>
    <property type="project" value="UniProtKB-EC"/>
</dbReference>
<evidence type="ECO:0000256" key="4">
    <source>
        <dbReference type="HAMAP-Rule" id="MF_00171"/>
    </source>
</evidence>
<dbReference type="InterPro" id="IPR020103">
    <property type="entry name" value="PsdUridine_synth_cat_dom_sf"/>
</dbReference>
<dbReference type="Gene3D" id="3.30.70.580">
    <property type="entry name" value="Pseudouridine synthase I, catalytic domain, N-terminal subdomain"/>
    <property type="match status" value="1"/>
</dbReference>
<evidence type="ECO:0000259" key="8">
    <source>
        <dbReference type="Pfam" id="PF01416"/>
    </source>
</evidence>
<evidence type="ECO:0000313" key="10">
    <source>
        <dbReference type="Proteomes" id="UP001154240"/>
    </source>
</evidence>
<dbReference type="InterPro" id="IPR001406">
    <property type="entry name" value="PsdUridine_synth_TruA"/>
</dbReference>
<comment type="caution">
    <text evidence="9">The sequence shown here is derived from an EMBL/GenBank/DDBJ whole genome shotgun (WGS) entry which is preliminary data.</text>
</comment>
<dbReference type="RefSeq" id="WP_307632025.1">
    <property type="nucleotide sequence ID" value="NZ_JAPHEH010000001.1"/>
</dbReference>
<dbReference type="PANTHER" id="PTHR11142:SF0">
    <property type="entry name" value="TRNA PSEUDOURIDINE SYNTHASE-LIKE 1"/>
    <property type="match status" value="1"/>
</dbReference>
<dbReference type="CDD" id="cd02570">
    <property type="entry name" value="PseudoU_synth_EcTruA"/>
    <property type="match status" value="1"/>
</dbReference>
<evidence type="ECO:0000313" key="9">
    <source>
        <dbReference type="EMBL" id="MDG4475049.1"/>
    </source>
</evidence>
<reference evidence="9" key="1">
    <citation type="journal article" date="2022" name="bioRxiv">
        <title>Thiovibrio frasassiensisgen. nov., sp. nov., an autotrophic, elemental sulfur disproportionating bacterium isolated from sulfidic karst sediment, and proposal of Thiovibrionaceae fam. nov.</title>
        <authorList>
            <person name="Aronson H."/>
            <person name="Thomas C."/>
            <person name="Bhattacharyya M."/>
            <person name="Eckstein S."/>
            <person name="Jensen S."/>
            <person name="Barco R."/>
            <person name="Macalady J."/>
            <person name="Amend J."/>
        </authorList>
    </citation>
    <scope>NUCLEOTIDE SEQUENCE</scope>
    <source>
        <strain evidence="9">RS19-109</strain>
    </source>
</reference>
<keyword evidence="10" id="KW-1185">Reference proteome</keyword>
<feature type="binding site" evidence="4 6">
    <location>
        <position position="114"/>
    </location>
    <ligand>
        <name>substrate</name>
    </ligand>
</feature>
<organism evidence="9 10">
    <name type="scientific">Thiovibrio frasassiensis</name>
    <dbReference type="NCBI Taxonomy" id="2984131"/>
    <lineage>
        <taxon>Bacteria</taxon>
        <taxon>Pseudomonadati</taxon>
        <taxon>Thermodesulfobacteriota</taxon>
        <taxon>Desulfobulbia</taxon>
        <taxon>Desulfobulbales</taxon>
        <taxon>Thiovibrionaceae</taxon>
        <taxon>Thiovibrio</taxon>
    </lineage>
</organism>
<evidence type="ECO:0000256" key="7">
    <source>
        <dbReference type="RuleBase" id="RU003792"/>
    </source>
</evidence>
<comment type="catalytic activity">
    <reaction evidence="4 7">
        <text>uridine(38/39/40) in tRNA = pseudouridine(38/39/40) in tRNA</text>
        <dbReference type="Rhea" id="RHEA:22376"/>
        <dbReference type="Rhea" id="RHEA-COMP:10085"/>
        <dbReference type="Rhea" id="RHEA-COMP:10087"/>
        <dbReference type="ChEBI" id="CHEBI:65314"/>
        <dbReference type="ChEBI" id="CHEBI:65315"/>
        <dbReference type="EC" id="5.4.99.12"/>
    </reaction>
</comment>
<proteinExistence type="inferred from homology"/>
<dbReference type="NCBIfam" id="TIGR00071">
    <property type="entry name" value="hisT_truA"/>
    <property type="match status" value="1"/>
</dbReference>
<dbReference type="InterPro" id="IPR020094">
    <property type="entry name" value="TruA/RsuA/RluB/E/F_N"/>
</dbReference>
<keyword evidence="3 4" id="KW-0413">Isomerase</keyword>
<dbReference type="Pfam" id="PF01416">
    <property type="entry name" value="PseudoU_synth_1"/>
    <property type="match status" value="2"/>
</dbReference>
<comment type="caution">
    <text evidence="4">Lacks conserved residue(s) required for the propagation of feature annotation.</text>
</comment>
<comment type="subunit">
    <text evidence="4">Homodimer.</text>
</comment>
<evidence type="ECO:0000256" key="2">
    <source>
        <dbReference type="ARBA" id="ARBA00022694"/>
    </source>
</evidence>
<dbReference type="PANTHER" id="PTHR11142">
    <property type="entry name" value="PSEUDOURIDYLATE SYNTHASE"/>
    <property type="match status" value="1"/>
</dbReference>
<evidence type="ECO:0000256" key="5">
    <source>
        <dbReference type="PIRSR" id="PIRSR001430-1"/>
    </source>
</evidence>
<dbReference type="FunFam" id="3.30.70.580:FF:000001">
    <property type="entry name" value="tRNA pseudouridine synthase A"/>
    <property type="match status" value="1"/>
</dbReference>
<evidence type="ECO:0000256" key="3">
    <source>
        <dbReference type="ARBA" id="ARBA00023235"/>
    </source>
</evidence>
<dbReference type="PIRSF" id="PIRSF001430">
    <property type="entry name" value="tRNA_psdUrid_synth"/>
    <property type="match status" value="1"/>
</dbReference>
<protein>
    <recommendedName>
        <fullName evidence="4">tRNA pseudouridine synthase A</fullName>
        <ecNumber evidence="4">5.4.99.12</ecNumber>
    </recommendedName>
    <alternativeName>
        <fullName evidence="4">tRNA pseudouridine(38-40) synthase</fullName>
    </alternativeName>
    <alternativeName>
        <fullName evidence="4">tRNA pseudouridylate synthase I</fullName>
    </alternativeName>
    <alternativeName>
        <fullName evidence="4">tRNA-uridine isomerase I</fullName>
    </alternativeName>
</protein>
<gene>
    <name evidence="4 9" type="primary">truA</name>
    <name evidence="9" type="ORF">OLX77_02600</name>
</gene>
<evidence type="ECO:0000256" key="1">
    <source>
        <dbReference type="ARBA" id="ARBA00009375"/>
    </source>
</evidence>
<dbReference type="GO" id="GO:0031119">
    <property type="term" value="P:tRNA pseudouridine synthesis"/>
    <property type="evidence" value="ECO:0007669"/>
    <property type="project" value="UniProtKB-UniRule"/>
</dbReference>
<feature type="domain" description="Pseudouridine synthase I TruA alpha/beta" evidence="8">
    <location>
        <begin position="11"/>
        <end position="106"/>
    </location>
</feature>
<dbReference type="Proteomes" id="UP001154240">
    <property type="component" value="Unassembled WGS sequence"/>
</dbReference>
<keyword evidence="2 4" id="KW-0819">tRNA processing</keyword>
<name>A0A9X4MCJ1_9BACT</name>
<dbReference type="EMBL" id="JAPHEH010000001">
    <property type="protein sequence ID" value="MDG4475049.1"/>
    <property type="molecule type" value="Genomic_DNA"/>
</dbReference>
<dbReference type="EC" id="5.4.99.12" evidence="4"/>
<dbReference type="SUPFAM" id="SSF55120">
    <property type="entry name" value="Pseudouridine synthase"/>
    <property type="match status" value="1"/>
</dbReference>
<evidence type="ECO:0000256" key="6">
    <source>
        <dbReference type="PIRSR" id="PIRSR001430-2"/>
    </source>
</evidence>
<dbReference type="AlphaFoldDB" id="A0A9X4MCJ1"/>
<reference evidence="9" key="2">
    <citation type="submission" date="2022-10" db="EMBL/GenBank/DDBJ databases">
        <authorList>
            <person name="Aronson H.S."/>
        </authorList>
    </citation>
    <scope>NUCLEOTIDE SEQUENCE</scope>
    <source>
        <strain evidence="9">RS19-109</strain>
    </source>
</reference>
<dbReference type="Gene3D" id="3.30.70.660">
    <property type="entry name" value="Pseudouridine synthase I, catalytic domain, C-terminal subdomain"/>
    <property type="match status" value="1"/>
</dbReference>